<dbReference type="Pfam" id="PF08352">
    <property type="entry name" value="oligo_HPY"/>
    <property type="match status" value="1"/>
</dbReference>
<evidence type="ECO:0000256" key="3">
    <source>
        <dbReference type="ARBA" id="ARBA00022448"/>
    </source>
</evidence>
<protein>
    <submittedName>
        <fullName evidence="11">Peptide ABC transporter ATP-binding component</fullName>
    </submittedName>
</protein>
<dbReference type="PANTHER" id="PTHR43297:SF14">
    <property type="entry name" value="ATPASE AAA-TYPE CORE DOMAIN-CONTAINING PROTEIN"/>
    <property type="match status" value="1"/>
</dbReference>
<dbReference type="Gene3D" id="3.40.50.300">
    <property type="entry name" value="P-loop containing nucleotide triphosphate hydrolases"/>
    <property type="match status" value="1"/>
</dbReference>
<dbReference type="Pfam" id="PF00005">
    <property type="entry name" value="ABC_tran"/>
    <property type="match status" value="1"/>
</dbReference>
<keyword evidence="8" id="KW-1278">Translocase</keyword>
<evidence type="ECO:0000256" key="6">
    <source>
        <dbReference type="ARBA" id="ARBA00022741"/>
    </source>
</evidence>
<evidence type="ECO:0000256" key="2">
    <source>
        <dbReference type="ARBA" id="ARBA00005417"/>
    </source>
</evidence>
<dbReference type="InterPro" id="IPR003439">
    <property type="entry name" value="ABC_transporter-like_ATP-bd"/>
</dbReference>
<keyword evidence="12" id="KW-1185">Reference proteome</keyword>
<evidence type="ECO:0000313" key="12">
    <source>
        <dbReference type="Proteomes" id="UP000035061"/>
    </source>
</evidence>
<comment type="similarity">
    <text evidence="2">Belongs to the ABC transporter superfamily.</text>
</comment>
<name>A0ABM7ETK5_9BIFI</name>
<keyword evidence="4" id="KW-1003">Cell membrane</keyword>
<evidence type="ECO:0000313" key="11">
    <source>
        <dbReference type="EMBL" id="BAR01253.1"/>
    </source>
</evidence>
<keyword evidence="9" id="KW-0472">Membrane</keyword>
<feature type="domain" description="ABC transporter" evidence="10">
    <location>
        <begin position="15"/>
        <end position="266"/>
    </location>
</feature>
<dbReference type="InterPro" id="IPR027417">
    <property type="entry name" value="P-loop_NTPase"/>
</dbReference>
<evidence type="ECO:0000256" key="9">
    <source>
        <dbReference type="ARBA" id="ARBA00023136"/>
    </source>
</evidence>
<dbReference type="EMBL" id="AP012325">
    <property type="protein sequence ID" value="BAR01253.1"/>
    <property type="molecule type" value="Genomic_DNA"/>
</dbReference>
<dbReference type="InterPro" id="IPR013563">
    <property type="entry name" value="Oligopep_ABC_C"/>
</dbReference>
<proteinExistence type="inferred from homology"/>
<dbReference type="InterPro" id="IPR017871">
    <property type="entry name" value="ABC_transporter-like_CS"/>
</dbReference>
<dbReference type="InterPro" id="IPR003593">
    <property type="entry name" value="AAA+_ATPase"/>
</dbReference>
<dbReference type="SUPFAM" id="SSF52540">
    <property type="entry name" value="P-loop containing nucleoside triphosphate hydrolases"/>
    <property type="match status" value="1"/>
</dbReference>
<evidence type="ECO:0000256" key="7">
    <source>
        <dbReference type="ARBA" id="ARBA00022840"/>
    </source>
</evidence>
<gene>
    <name evidence="11" type="ORF">BBCT_0285</name>
</gene>
<keyword evidence="7 11" id="KW-0067">ATP-binding</keyword>
<comment type="subcellular location">
    <subcellularLocation>
        <location evidence="1">Cell membrane</location>
        <topology evidence="1">Peripheral membrane protein</topology>
    </subcellularLocation>
</comment>
<sequence length="286" mass="32005">MNTMATQNSDILLSVDNLDVIYDTDNPVHAVQNATFELRRGEMLGLAGESGCGKSTLAYSINQMLKAPGKINSGSVIFHDKSGKDIDIRALSGRSLREYRWEKTSMVFQGAMNSLSPVTKIGKQLADIYKTHRPQMAKSERQDRCAHLLEMVHVDPNRLAAYPFELSGGMRQRVMIAMALALEPQLIIMDEPTTALDVVVQREIIEEISELRRDKGFSVIFITHDLPMLLEITDKIAVMKDGVIVEQGVSEDVYFNPKHPYTQRLLSSFPSLTGDRGSFVRVPRHA</sequence>
<evidence type="ECO:0000256" key="5">
    <source>
        <dbReference type="ARBA" id="ARBA00022519"/>
    </source>
</evidence>
<dbReference type="SMART" id="SM00382">
    <property type="entry name" value="AAA"/>
    <property type="match status" value="1"/>
</dbReference>
<dbReference type="InterPro" id="IPR050388">
    <property type="entry name" value="ABC_Ni/Peptide_Import"/>
</dbReference>
<evidence type="ECO:0000256" key="8">
    <source>
        <dbReference type="ARBA" id="ARBA00022967"/>
    </source>
</evidence>
<keyword evidence="3" id="KW-0813">Transport</keyword>
<dbReference type="PROSITE" id="PS00211">
    <property type="entry name" value="ABC_TRANSPORTER_1"/>
    <property type="match status" value="1"/>
</dbReference>
<dbReference type="CDD" id="cd03257">
    <property type="entry name" value="ABC_NikE_OppD_transporters"/>
    <property type="match status" value="1"/>
</dbReference>
<dbReference type="GO" id="GO:0005524">
    <property type="term" value="F:ATP binding"/>
    <property type="evidence" value="ECO:0007669"/>
    <property type="project" value="UniProtKB-KW"/>
</dbReference>
<dbReference type="PANTHER" id="PTHR43297">
    <property type="entry name" value="OLIGOPEPTIDE TRANSPORT ATP-BINDING PROTEIN APPD"/>
    <property type="match status" value="1"/>
</dbReference>
<evidence type="ECO:0000256" key="1">
    <source>
        <dbReference type="ARBA" id="ARBA00004202"/>
    </source>
</evidence>
<dbReference type="Proteomes" id="UP000035061">
    <property type="component" value="Chromosome"/>
</dbReference>
<reference evidence="11 12" key="1">
    <citation type="submission" date="2012-02" db="EMBL/GenBank/DDBJ databases">
        <title>Complete genome sequence of Bifidobacterium catenulatum JCM 1194.</title>
        <authorList>
            <person name="Toh H."/>
            <person name="Oshima K."/>
            <person name="Morita H."/>
            <person name="Hattori M."/>
        </authorList>
    </citation>
    <scope>NUCLEOTIDE SEQUENCE [LARGE SCALE GENOMIC DNA]</scope>
    <source>
        <strain evidence="11 12">JCM 1194</strain>
    </source>
</reference>
<evidence type="ECO:0000256" key="4">
    <source>
        <dbReference type="ARBA" id="ARBA00022475"/>
    </source>
</evidence>
<keyword evidence="5" id="KW-0997">Cell inner membrane</keyword>
<organism evidence="11 12">
    <name type="scientific">Bifidobacterium catenulatum DSM 16992 = JCM 1194 = LMG 11043</name>
    <dbReference type="NCBI Taxonomy" id="566552"/>
    <lineage>
        <taxon>Bacteria</taxon>
        <taxon>Bacillati</taxon>
        <taxon>Actinomycetota</taxon>
        <taxon>Actinomycetes</taxon>
        <taxon>Bifidobacteriales</taxon>
        <taxon>Bifidobacteriaceae</taxon>
        <taxon>Bifidobacterium</taxon>
    </lineage>
</organism>
<accession>A0ABM7ETK5</accession>
<evidence type="ECO:0000259" key="10">
    <source>
        <dbReference type="PROSITE" id="PS50893"/>
    </source>
</evidence>
<keyword evidence="6" id="KW-0547">Nucleotide-binding</keyword>
<dbReference type="PROSITE" id="PS50893">
    <property type="entry name" value="ABC_TRANSPORTER_2"/>
    <property type="match status" value="1"/>
</dbReference>